<dbReference type="Gene3D" id="2.40.50.140">
    <property type="entry name" value="Nucleic acid-binding proteins"/>
    <property type="match status" value="1"/>
</dbReference>
<evidence type="ECO:0000256" key="13">
    <source>
        <dbReference type="ARBA" id="ARBA00022932"/>
    </source>
</evidence>
<dbReference type="InterPro" id="IPR014143">
    <property type="entry name" value="NHEJ_ligase_prk"/>
</dbReference>
<keyword evidence="11" id="KW-0269">Exonuclease</keyword>
<gene>
    <name evidence="23" type="primary">ligD</name>
    <name evidence="23" type="ORF">ABE541_10315</name>
</gene>
<dbReference type="PANTHER" id="PTHR42705">
    <property type="entry name" value="BIFUNCTIONAL NON-HOMOLOGOUS END JOINING PROTEIN LIGD"/>
    <property type="match status" value="1"/>
</dbReference>
<evidence type="ECO:0000256" key="20">
    <source>
        <dbReference type="ARBA" id="ARBA00034003"/>
    </source>
</evidence>
<dbReference type="CDD" id="cd07971">
    <property type="entry name" value="OBF_DNA_ligase_LigD"/>
    <property type="match status" value="1"/>
</dbReference>
<keyword evidence="3 23" id="KW-0436">Ligase</keyword>
<dbReference type="Pfam" id="PF01068">
    <property type="entry name" value="DNA_ligase_A_M"/>
    <property type="match status" value="1"/>
</dbReference>
<dbReference type="Pfam" id="PF13298">
    <property type="entry name" value="LigD_N"/>
    <property type="match status" value="1"/>
</dbReference>
<dbReference type="PROSITE" id="PS50160">
    <property type="entry name" value="DNA_LIGASE_A3"/>
    <property type="match status" value="1"/>
</dbReference>
<keyword evidence="9" id="KW-0227">DNA damage</keyword>
<keyword evidence="18" id="KW-0511">Multifunctional enzyme</keyword>
<evidence type="ECO:0000256" key="17">
    <source>
        <dbReference type="ARBA" id="ARBA00023211"/>
    </source>
</evidence>
<evidence type="ECO:0000256" key="9">
    <source>
        <dbReference type="ARBA" id="ARBA00022763"/>
    </source>
</evidence>
<dbReference type="InterPro" id="IPR014146">
    <property type="entry name" value="LigD_ligase_dom"/>
</dbReference>
<dbReference type="Pfam" id="PF21686">
    <property type="entry name" value="LigD_Prim-Pol"/>
    <property type="match status" value="1"/>
</dbReference>
<evidence type="ECO:0000259" key="22">
    <source>
        <dbReference type="PROSITE" id="PS50160"/>
    </source>
</evidence>
<evidence type="ECO:0000256" key="3">
    <source>
        <dbReference type="ARBA" id="ARBA00022598"/>
    </source>
</evidence>
<dbReference type="Gene3D" id="3.30.1490.70">
    <property type="match status" value="1"/>
</dbReference>
<evidence type="ECO:0000256" key="11">
    <source>
        <dbReference type="ARBA" id="ARBA00022839"/>
    </source>
</evidence>
<evidence type="ECO:0000256" key="16">
    <source>
        <dbReference type="ARBA" id="ARBA00023204"/>
    </source>
</evidence>
<keyword evidence="24" id="KW-1185">Reference proteome</keyword>
<evidence type="ECO:0000256" key="12">
    <source>
        <dbReference type="ARBA" id="ARBA00022840"/>
    </source>
</evidence>
<dbReference type="Gene3D" id="3.30.470.30">
    <property type="entry name" value="DNA ligase/mRNA capping enzyme"/>
    <property type="match status" value="1"/>
</dbReference>
<evidence type="ECO:0000256" key="4">
    <source>
        <dbReference type="ARBA" id="ARBA00022679"/>
    </source>
</evidence>
<dbReference type="EMBL" id="JBDJNQ010000004">
    <property type="protein sequence ID" value="MEN5377656.1"/>
    <property type="molecule type" value="Genomic_DNA"/>
</dbReference>
<dbReference type="NCBIfam" id="TIGR02776">
    <property type="entry name" value="NHEJ_ligase_prk"/>
    <property type="match status" value="1"/>
</dbReference>
<keyword evidence="17" id="KW-0464">Manganese</keyword>
<evidence type="ECO:0000256" key="5">
    <source>
        <dbReference type="ARBA" id="ARBA00022695"/>
    </source>
</evidence>
<dbReference type="NCBIfam" id="TIGR02779">
    <property type="entry name" value="NHEJ_ligase_lig"/>
    <property type="match status" value="1"/>
</dbReference>
<evidence type="ECO:0000256" key="18">
    <source>
        <dbReference type="ARBA" id="ARBA00023268"/>
    </source>
</evidence>
<evidence type="ECO:0000256" key="21">
    <source>
        <dbReference type="SAM" id="MobiDB-lite"/>
    </source>
</evidence>
<keyword evidence="16" id="KW-0234">DNA repair</keyword>
<comment type="catalytic activity">
    <reaction evidence="20">
        <text>ATP + (deoxyribonucleotide)n-3'-hydroxyl + 5'-phospho-(deoxyribonucleotide)m = (deoxyribonucleotide)n+m + AMP + diphosphate.</text>
        <dbReference type="EC" id="6.5.1.1"/>
    </reaction>
</comment>
<comment type="cofactor">
    <cofactor evidence="1">
        <name>Mn(2+)</name>
        <dbReference type="ChEBI" id="CHEBI:29035"/>
    </cofactor>
</comment>
<dbReference type="PANTHER" id="PTHR42705:SF2">
    <property type="entry name" value="BIFUNCTIONAL NON-HOMOLOGOUS END JOINING PROTEIN LIGD"/>
    <property type="match status" value="1"/>
</dbReference>
<dbReference type="SUPFAM" id="SSF50249">
    <property type="entry name" value="Nucleic acid-binding proteins"/>
    <property type="match status" value="1"/>
</dbReference>
<sequence length="824" mass="94974">MDTLKQYHEKRNFESTEEPKGKLKIKRDKKLRFVVQRHHASRLHYDFRLEVAGVLKSWAVPKGPSLFPTDKRLAVQVEDHPVDYANFEGTIPEGNYGAGTVSVFDKGYYDPLNGQDENTFLSNLADGSIKFVLHGDKLKGEFALVRIKSDQEGKSWLLIKHKDEYATEVSYNAEDAVPEKIKKEGLEYKKVGAKKKSKRIAKPSNNSEPELTQLSPMLAKLTDAMPEGNDWLFEKKFDGFRIIAVKKDEHIFLYSRNGKNMNKLFPSIVKELMALNRNVWLDGEVVIEDSTGKSYFQMLATGEPLGSSYQLHYYIFDILNLDENDLSQYPLSERKELLTLFFKGFKSQMIELVNLLKGTPMSIYRQAERKGWEGVIAKDLTSFYHAGKRSNQWLKIKIRQSQEAVICGFTKPQGNRSSFGALVLGCYDNSELTYLGNCGTGFSDELLEILMDKLKRLIISKKPFPQDVSVAKEKEVTWVKPDLVCEVYYSEWTMDHHLRHPVFKGLRTDKKAKEIVMEEVRNERVKEKIISINRHRVKLTNLDKIYWPDEGYVKGEMLEYYEQYGDLLLPYLKDKPISLHRFPNGIGADSFFQKDVDLKQIPDWVKTVPIYAESTDKNIDYMVCNNRATLLFIANLGSIEINPWLSTYKKIENPDFAVLDIDPNGADFDSVIEIGLTAHRIFQQVGVADYIKTSGSTGLHIYLYVKQRYTYEVVRDFIQLIGEMIHEEHPDTTSLIRDPKKRKGLIYLDFLQNRRGQTIAAPYSIRPKPGATISTPLHWEEVKKGLDIRQFNLKTITERLKKVEDPWKTFFDKPSNIKEALANL</sequence>
<keyword evidence="15" id="KW-0233">DNA recombination</keyword>
<feature type="region of interest" description="Disordered" evidence="21">
    <location>
        <begin position="1"/>
        <end position="21"/>
    </location>
</feature>
<dbReference type="InterPro" id="IPR012310">
    <property type="entry name" value="DNA_ligase_ATP-dep_cent"/>
</dbReference>
<evidence type="ECO:0000256" key="15">
    <source>
        <dbReference type="ARBA" id="ARBA00023172"/>
    </source>
</evidence>
<keyword evidence="13" id="KW-0239">DNA-directed DNA polymerase</keyword>
<dbReference type="Pfam" id="PF04679">
    <property type="entry name" value="DNA_ligase_A_C"/>
    <property type="match status" value="1"/>
</dbReference>
<keyword evidence="7" id="KW-0479">Metal-binding</keyword>
<dbReference type="NCBIfam" id="TIGR02778">
    <property type="entry name" value="ligD_pol"/>
    <property type="match status" value="1"/>
</dbReference>
<dbReference type="NCBIfam" id="TIGR02777">
    <property type="entry name" value="LigD_PE_dom"/>
    <property type="match status" value="1"/>
</dbReference>
<evidence type="ECO:0000313" key="23">
    <source>
        <dbReference type="EMBL" id="MEN5377656.1"/>
    </source>
</evidence>
<keyword evidence="5" id="KW-0548">Nucleotidyltransferase</keyword>
<keyword evidence="12" id="KW-0067">ATP-binding</keyword>
<organism evidence="23 24">
    <name type="scientific">Sphingobacterium kitahiroshimense</name>
    <dbReference type="NCBI Taxonomy" id="470446"/>
    <lineage>
        <taxon>Bacteria</taxon>
        <taxon>Pseudomonadati</taxon>
        <taxon>Bacteroidota</taxon>
        <taxon>Sphingobacteriia</taxon>
        <taxon>Sphingobacteriales</taxon>
        <taxon>Sphingobacteriaceae</taxon>
        <taxon>Sphingobacterium</taxon>
    </lineage>
</organism>
<evidence type="ECO:0000256" key="6">
    <source>
        <dbReference type="ARBA" id="ARBA00022722"/>
    </source>
</evidence>
<evidence type="ECO:0000256" key="1">
    <source>
        <dbReference type="ARBA" id="ARBA00001936"/>
    </source>
</evidence>
<dbReference type="GO" id="GO:0003910">
    <property type="term" value="F:DNA ligase (ATP) activity"/>
    <property type="evidence" value="ECO:0007669"/>
    <property type="project" value="UniProtKB-EC"/>
</dbReference>
<reference evidence="23 24" key="1">
    <citation type="submission" date="2024-04" db="EMBL/GenBank/DDBJ databases">
        <title>WGS of bacteria from Torrens River.</title>
        <authorList>
            <person name="Wyrsch E.R."/>
            <person name="Drigo B."/>
        </authorList>
    </citation>
    <scope>NUCLEOTIDE SEQUENCE [LARGE SCALE GENOMIC DNA]</scope>
    <source>
        <strain evidence="23 24">TWI391</strain>
    </source>
</reference>
<dbReference type="RefSeq" id="WP_346581217.1">
    <property type="nucleotide sequence ID" value="NZ_JBDJLH010000002.1"/>
</dbReference>
<proteinExistence type="predicted"/>
<evidence type="ECO:0000256" key="8">
    <source>
        <dbReference type="ARBA" id="ARBA00022741"/>
    </source>
</evidence>
<evidence type="ECO:0000256" key="19">
    <source>
        <dbReference type="ARBA" id="ARBA00029943"/>
    </source>
</evidence>
<keyword evidence="8" id="KW-0547">Nucleotide-binding</keyword>
<dbReference type="CDD" id="cd07906">
    <property type="entry name" value="Adenylation_DNA_ligase_LigD_LigC"/>
    <property type="match status" value="1"/>
</dbReference>
<protein>
    <recommendedName>
        <fullName evidence="2">DNA ligase (ATP)</fullName>
        <ecNumber evidence="2">6.5.1.1</ecNumber>
    </recommendedName>
    <alternativeName>
        <fullName evidence="19">NHEJ DNA polymerase</fullName>
    </alternativeName>
</protein>
<dbReference type="Gene3D" id="3.90.920.10">
    <property type="entry name" value="DNA primase, PRIM domain"/>
    <property type="match status" value="1"/>
</dbReference>
<dbReference type="InterPro" id="IPR012340">
    <property type="entry name" value="NA-bd_OB-fold"/>
</dbReference>
<comment type="caution">
    <text evidence="23">The sequence shown here is derived from an EMBL/GenBank/DDBJ whole genome shotgun (WGS) entry which is preliminary data.</text>
</comment>
<dbReference type="EC" id="6.5.1.1" evidence="2"/>
<evidence type="ECO:0000256" key="7">
    <source>
        <dbReference type="ARBA" id="ARBA00022723"/>
    </source>
</evidence>
<dbReference type="InterPro" id="IPR052171">
    <property type="entry name" value="NHEJ_LigD"/>
</dbReference>
<name>A0ABV0BSG4_9SPHI</name>
<keyword evidence="6" id="KW-0540">Nuclease</keyword>
<evidence type="ECO:0000313" key="24">
    <source>
        <dbReference type="Proteomes" id="UP001409291"/>
    </source>
</evidence>
<accession>A0ABV0BSG4</accession>
<keyword evidence="14" id="KW-0238">DNA-binding</keyword>
<dbReference type="SUPFAM" id="SSF56091">
    <property type="entry name" value="DNA ligase/mRNA capping enzyme, catalytic domain"/>
    <property type="match status" value="1"/>
</dbReference>
<dbReference type="InterPro" id="IPR012309">
    <property type="entry name" value="DNA_ligase_ATP-dep_C"/>
</dbReference>
<dbReference type="Proteomes" id="UP001409291">
    <property type="component" value="Unassembled WGS sequence"/>
</dbReference>
<feature type="domain" description="ATP-dependent DNA ligase family profile" evidence="22">
    <location>
        <begin position="308"/>
        <end position="428"/>
    </location>
</feature>
<dbReference type="InterPro" id="IPR014145">
    <property type="entry name" value="LigD_pol_dom"/>
</dbReference>
<dbReference type="InterPro" id="IPR014144">
    <property type="entry name" value="LigD_PE_domain"/>
</dbReference>
<keyword evidence="4" id="KW-0808">Transferase</keyword>
<keyword evidence="10" id="KW-0378">Hydrolase</keyword>
<evidence type="ECO:0000256" key="2">
    <source>
        <dbReference type="ARBA" id="ARBA00012727"/>
    </source>
</evidence>
<evidence type="ECO:0000256" key="14">
    <source>
        <dbReference type="ARBA" id="ARBA00023125"/>
    </source>
</evidence>
<evidence type="ECO:0000256" key="10">
    <source>
        <dbReference type="ARBA" id="ARBA00022801"/>
    </source>
</evidence>